<name>A0A8H6YWT3_9AGAR</name>
<protein>
    <submittedName>
        <fullName evidence="7">Plus3 domain-containing protein</fullName>
    </submittedName>
</protein>
<dbReference type="AlphaFoldDB" id="A0A8H6YWT3"/>
<evidence type="ECO:0000256" key="5">
    <source>
        <dbReference type="SAM" id="MobiDB-lite"/>
    </source>
</evidence>
<dbReference type="SUPFAM" id="SSF159042">
    <property type="entry name" value="Plus3-like"/>
    <property type="match status" value="1"/>
</dbReference>
<sequence>MSSEIDDELLELVGGSSDKEKEKQASRKRSRDGVNGKGKGGSGGKPSKKRKVADSDNEPESEEGEDDAGELYPLEGKYIDEEDRAALLAKPEVEREEILTARLDEVERIRDRKHIDKLRAQQLAGVVPVENETKRAPRVTGKDKTKDKTLSALKAKRKAKDEKKQRNRGASPKQRSSSPMDMDMSESESDDEDGQISKLDQEDERLFGKKPQSKDEKEKEQDGPLTSEYLLKIALTRDALVKHTASPWFEQIVTRAWVRYCIGQDTEKSGEQIYRVCQVIDLAPAPKPYKLAENKMMREVFILKHGKAERQWPMDRVSNSPWTQDEFKRMVDTCATEKVLLPTRKEVDERFNEMQDLIAKQITDDDITAMLARKRQAASSGTSTPLSIAERARLTAQRTLAQRREDFEEVRKIDEQLAALAPPNAGTRTPGEEEPADRLARVNERNRKANQEAVRKAEQAATERKRLERKNLSKGLVNGEKPFDPSARLRTVPRLFESATPTSRCVSTLDTEPFGTRALRRGVKAGVSPSPTPKPLNGASEKTFEAAIIESIEIDLGDF</sequence>
<feature type="region of interest" description="Disordered" evidence="5">
    <location>
        <begin position="445"/>
        <end position="465"/>
    </location>
</feature>
<feature type="domain" description="Plus3" evidence="6">
    <location>
        <begin position="224"/>
        <end position="359"/>
    </location>
</feature>
<dbReference type="PANTHER" id="PTHR13115:SF8">
    <property type="entry name" value="RNA POLYMERASE-ASSOCIATED PROTEIN RTF1 HOMOLOG"/>
    <property type="match status" value="1"/>
</dbReference>
<feature type="region of interest" description="Disordered" evidence="5">
    <location>
        <begin position="1"/>
        <end position="76"/>
    </location>
</feature>
<evidence type="ECO:0000256" key="2">
    <source>
        <dbReference type="ARBA" id="ARBA00023015"/>
    </source>
</evidence>
<evidence type="ECO:0000256" key="4">
    <source>
        <dbReference type="ARBA" id="ARBA00023242"/>
    </source>
</evidence>
<evidence type="ECO:0000256" key="1">
    <source>
        <dbReference type="ARBA" id="ARBA00004123"/>
    </source>
</evidence>
<dbReference type="InterPro" id="IPR036128">
    <property type="entry name" value="Plus3-like_sf"/>
</dbReference>
<dbReference type="PROSITE" id="PS51360">
    <property type="entry name" value="PLUS3"/>
    <property type="match status" value="1"/>
</dbReference>
<feature type="compositionally biased region" description="Gly residues" evidence="5">
    <location>
        <begin position="35"/>
        <end position="44"/>
    </location>
</feature>
<dbReference type="GO" id="GO:0016593">
    <property type="term" value="C:Cdc73/Paf1 complex"/>
    <property type="evidence" value="ECO:0007669"/>
    <property type="project" value="TreeGrafter"/>
</dbReference>
<dbReference type="Proteomes" id="UP000623467">
    <property type="component" value="Unassembled WGS sequence"/>
</dbReference>
<dbReference type="OrthoDB" id="166375at2759"/>
<feature type="compositionally biased region" description="Basic and acidic residues" evidence="5">
    <location>
        <begin position="131"/>
        <end position="149"/>
    </location>
</feature>
<feature type="region of interest" description="Disordered" evidence="5">
    <location>
        <begin position="121"/>
        <end position="223"/>
    </location>
</feature>
<evidence type="ECO:0000259" key="6">
    <source>
        <dbReference type="PROSITE" id="PS51360"/>
    </source>
</evidence>
<dbReference type="PANTHER" id="PTHR13115">
    <property type="entry name" value="RNA POLYMERASE-ASSOCIATED PROTEIN RTF1 HOMOLOG"/>
    <property type="match status" value="1"/>
</dbReference>
<dbReference type="SMART" id="SM00719">
    <property type="entry name" value="Plus3"/>
    <property type="match status" value="1"/>
</dbReference>
<organism evidence="7 8">
    <name type="scientific">Mycena sanguinolenta</name>
    <dbReference type="NCBI Taxonomy" id="230812"/>
    <lineage>
        <taxon>Eukaryota</taxon>
        <taxon>Fungi</taxon>
        <taxon>Dikarya</taxon>
        <taxon>Basidiomycota</taxon>
        <taxon>Agaricomycotina</taxon>
        <taxon>Agaricomycetes</taxon>
        <taxon>Agaricomycetidae</taxon>
        <taxon>Agaricales</taxon>
        <taxon>Marasmiineae</taxon>
        <taxon>Mycenaceae</taxon>
        <taxon>Mycena</taxon>
    </lineage>
</organism>
<dbReference type="Gene3D" id="3.90.70.200">
    <property type="entry name" value="Plus-3 domain"/>
    <property type="match status" value="1"/>
</dbReference>
<evidence type="ECO:0000313" key="7">
    <source>
        <dbReference type="EMBL" id="KAF7366352.1"/>
    </source>
</evidence>
<comment type="caution">
    <text evidence="7">The sequence shown here is derived from an EMBL/GenBank/DDBJ whole genome shotgun (WGS) entry which is preliminary data.</text>
</comment>
<evidence type="ECO:0000313" key="8">
    <source>
        <dbReference type="Proteomes" id="UP000623467"/>
    </source>
</evidence>
<feature type="compositionally biased region" description="Acidic residues" evidence="5">
    <location>
        <begin position="183"/>
        <end position="194"/>
    </location>
</feature>
<dbReference type="GO" id="GO:1990269">
    <property type="term" value="F:RNA polymerase II C-terminal domain phosphoserine binding"/>
    <property type="evidence" value="ECO:0007669"/>
    <property type="project" value="TreeGrafter"/>
</dbReference>
<keyword evidence="2" id="KW-0805">Transcription regulation</keyword>
<comment type="subcellular location">
    <subcellularLocation>
        <location evidence="1">Nucleus</location>
    </subcellularLocation>
</comment>
<keyword evidence="8" id="KW-1185">Reference proteome</keyword>
<dbReference type="Pfam" id="PF03126">
    <property type="entry name" value="Plus-3"/>
    <property type="match status" value="1"/>
</dbReference>
<dbReference type="EMBL" id="JACAZH010000006">
    <property type="protein sequence ID" value="KAF7366352.1"/>
    <property type="molecule type" value="Genomic_DNA"/>
</dbReference>
<feature type="compositionally biased region" description="Acidic residues" evidence="5">
    <location>
        <begin position="55"/>
        <end position="69"/>
    </location>
</feature>
<keyword evidence="4" id="KW-0539">Nucleus</keyword>
<proteinExistence type="predicted"/>
<feature type="compositionally biased region" description="Acidic residues" evidence="5">
    <location>
        <begin position="1"/>
        <end position="10"/>
    </location>
</feature>
<feature type="compositionally biased region" description="Basic and acidic residues" evidence="5">
    <location>
        <begin position="204"/>
        <end position="222"/>
    </location>
</feature>
<evidence type="ECO:0000256" key="3">
    <source>
        <dbReference type="ARBA" id="ARBA00023163"/>
    </source>
</evidence>
<dbReference type="InterPro" id="IPR004343">
    <property type="entry name" value="Plus-3_dom"/>
</dbReference>
<keyword evidence="3" id="KW-0804">Transcription</keyword>
<accession>A0A8H6YWT3</accession>
<dbReference type="GO" id="GO:0003677">
    <property type="term" value="F:DNA binding"/>
    <property type="evidence" value="ECO:0007669"/>
    <property type="project" value="InterPro"/>
</dbReference>
<reference evidence="7" key="1">
    <citation type="submission" date="2020-05" db="EMBL/GenBank/DDBJ databases">
        <title>Mycena genomes resolve the evolution of fungal bioluminescence.</title>
        <authorList>
            <person name="Tsai I.J."/>
        </authorList>
    </citation>
    <scope>NUCLEOTIDE SEQUENCE</scope>
    <source>
        <strain evidence="7">160909Yilan</strain>
    </source>
</reference>
<gene>
    <name evidence="7" type="ORF">MSAN_00891700</name>
</gene>